<organism evidence="1 2">
    <name type="scientific">Brumimicrobium salinarum</name>
    <dbReference type="NCBI Taxonomy" id="2058658"/>
    <lineage>
        <taxon>Bacteria</taxon>
        <taxon>Pseudomonadati</taxon>
        <taxon>Bacteroidota</taxon>
        <taxon>Flavobacteriia</taxon>
        <taxon>Flavobacteriales</taxon>
        <taxon>Crocinitomicaceae</taxon>
        <taxon>Brumimicrobium</taxon>
    </lineage>
</organism>
<dbReference type="EMBL" id="PJNI01000013">
    <property type="protein sequence ID" value="PKR80131.1"/>
    <property type="molecule type" value="Genomic_DNA"/>
</dbReference>
<dbReference type="RefSeq" id="WP_101335189.1">
    <property type="nucleotide sequence ID" value="NZ_PJNI01000013.1"/>
</dbReference>
<accession>A0A2I0R0M1</accession>
<gene>
    <name evidence="1" type="ORF">CW751_11545</name>
</gene>
<keyword evidence="2" id="KW-1185">Reference proteome</keyword>
<protein>
    <submittedName>
        <fullName evidence="1">Uncharacterized protein</fullName>
    </submittedName>
</protein>
<comment type="caution">
    <text evidence="1">The sequence shown here is derived from an EMBL/GenBank/DDBJ whole genome shotgun (WGS) entry which is preliminary data.</text>
</comment>
<name>A0A2I0R0M1_9FLAO</name>
<sequence length="64" mass="7175">MLNFIKKERRDLVEGLRTPQLLKSNVLSTTGMTAHKEVFGVKLAQAKLEQTLPPPSHRNPAIPK</sequence>
<dbReference type="Proteomes" id="UP000236654">
    <property type="component" value="Unassembled WGS sequence"/>
</dbReference>
<evidence type="ECO:0000313" key="2">
    <source>
        <dbReference type="Proteomes" id="UP000236654"/>
    </source>
</evidence>
<evidence type="ECO:0000313" key="1">
    <source>
        <dbReference type="EMBL" id="PKR80131.1"/>
    </source>
</evidence>
<dbReference type="AlphaFoldDB" id="A0A2I0R0M1"/>
<reference evidence="1 2" key="1">
    <citation type="submission" date="2017-12" db="EMBL/GenBank/DDBJ databases">
        <title>The draft genome sequence of Brumimicrobium saltpan LHR20.</title>
        <authorList>
            <person name="Do Z.-J."/>
            <person name="Luo H.-R."/>
        </authorList>
    </citation>
    <scope>NUCLEOTIDE SEQUENCE [LARGE SCALE GENOMIC DNA]</scope>
    <source>
        <strain evidence="1 2">LHR20</strain>
    </source>
</reference>
<proteinExistence type="predicted"/>